<feature type="region of interest" description="Disordered" evidence="1">
    <location>
        <begin position="332"/>
        <end position="360"/>
    </location>
</feature>
<dbReference type="InterPro" id="IPR055431">
    <property type="entry name" value="RsgI_M"/>
</dbReference>
<feature type="compositionally biased region" description="Low complexity" evidence="1">
    <location>
        <begin position="335"/>
        <end position="360"/>
    </location>
</feature>
<feature type="domain" description="PepSY" evidence="3">
    <location>
        <begin position="438"/>
        <end position="494"/>
    </location>
</feature>
<evidence type="ECO:0000259" key="3">
    <source>
        <dbReference type="Pfam" id="PF03413"/>
    </source>
</evidence>
<comment type="caution">
    <text evidence="5">The sequence shown here is derived from an EMBL/GenBank/DDBJ whole genome shotgun (WGS) entry which is preliminary data.</text>
</comment>
<dbReference type="EMBL" id="JACRTL010000001">
    <property type="protein sequence ID" value="MBC8609997.1"/>
    <property type="molecule type" value="Genomic_DNA"/>
</dbReference>
<dbReference type="Pfam" id="PF23750">
    <property type="entry name" value="RsgI_M"/>
    <property type="match status" value="1"/>
</dbReference>
<evidence type="ECO:0000313" key="6">
    <source>
        <dbReference type="Proteomes" id="UP000632659"/>
    </source>
</evidence>
<evidence type="ECO:0000313" key="5">
    <source>
        <dbReference type="EMBL" id="MBC8609997.1"/>
    </source>
</evidence>
<keyword evidence="2" id="KW-0472">Membrane</keyword>
<evidence type="ECO:0000256" key="2">
    <source>
        <dbReference type="SAM" id="Phobius"/>
    </source>
</evidence>
<dbReference type="Proteomes" id="UP000632659">
    <property type="component" value="Unassembled WGS sequence"/>
</dbReference>
<feature type="transmembrane region" description="Helical" evidence="2">
    <location>
        <begin position="56"/>
        <end position="78"/>
    </location>
</feature>
<reference evidence="5" key="1">
    <citation type="submission" date="2020-08" db="EMBL/GenBank/DDBJ databases">
        <title>Genome public.</title>
        <authorList>
            <person name="Liu C."/>
            <person name="Sun Q."/>
        </authorList>
    </citation>
    <scope>NUCLEOTIDE SEQUENCE</scope>
    <source>
        <strain evidence="5">NSJ-15</strain>
    </source>
</reference>
<evidence type="ECO:0000259" key="4">
    <source>
        <dbReference type="Pfam" id="PF23750"/>
    </source>
</evidence>
<organism evidence="5 6">
    <name type="scientific">Massiliimalia timonensis</name>
    <dbReference type="NCBI Taxonomy" id="1987501"/>
    <lineage>
        <taxon>Bacteria</taxon>
        <taxon>Bacillati</taxon>
        <taxon>Bacillota</taxon>
        <taxon>Clostridia</taxon>
        <taxon>Eubacteriales</taxon>
        <taxon>Oscillospiraceae</taxon>
        <taxon>Massiliimalia</taxon>
    </lineage>
</organism>
<gene>
    <name evidence="5" type="ORF">H8702_02530</name>
</gene>
<dbReference type="Gene3D" id="3.10.450.40">
    <property type="match status" value="3"/>
</dbReference>
<sequence>MTNREIENRLAEEIRQATPNVLAQVLQQCQTQKEECTDMANQMEVQVVNTSKRKKWIAGLASAAAAVVVVAGAGIFGYNYMAVDSVIGIDVNPSIELEINRQDKVLKVEALNQDANEILDGMELKGVDFDVAVNALIGSMLKNGYIDELKNSILISVDNDDAEKSAELENRLMEEISAILSSSQVDPALKAQTVSAESDELQKLSEQYQISVGKASLIQSICAQDSTKQFADLAKLSINDLYLIADSQKVNLDDTITQGNPSDKAYIDVEKAKSAAFAHAGVSASEVQLLKAELDFDDGVMVYEIEFVRGNAEYEYDIDAVTAKVLKVEKDGTDNSQQANSSNSSSENSQGGNNSTGNNSFISKEEAKNIALKAAGVNQAKNVKVSLDRDDREYNVEFMDGEFEYDYEIHAVSGKVLAADKERLDDDDRNSSSTGVIISEEEAKSIALKQAGISDPDWIEASFDGEDNKYDVEFAASGYEYDYEINAQNGKIMEYDRERL</sequence>
<accession>A0A8J6PA34</accession>
<feature type="domain" description="PepSY" evidence="3">
    <location>
        <begin position="267"/>
        <end position="329"/>
    </location>
</feature>
<feature type="domain" description="PepSY" evidence="3">
    <location>
        <begin position="362"/>
        <end position="418"/>
    </location>
</feature>
<keyword evidence="6" id="KW-1185">Reference proteome</keyword>
<dbReference type="Pfam" id="PF03413">
    <property type="entry name" value="PepSY"/>
    <property type="match status" value="3"/>
</dbReference>
<keyword evidence="2" id="KW-0812">Transmembrane</keyword>
<proteinExistence type="predicted"/>
<evidence type="ECO:0000256" key="1">
    <source>
        <dbReference type="SAM" id="MobiDB-lite"/>
    </source>
</evidence>
<dbReference type="InterPro" id="IPR025711">
    <property type="entry name" value="PepSY"/>
</dbReference>
<dbReference type="RefSeq" id="WP_093988416.1">
    <property type="nucleotide sequence ID" value="NZ_FYDD01000003.1"/>
</dbReference>
<name>A0A8J6PA34_9FIRM</name>
<protein>
    <submittedName>
        <fullName evidence="5">PepSY domain-containing protein</fullName>
    </submittedName>
</protein>
<feature type="domain" description="Anti-sigma factor RsgI-like middle" evidence="4">
    <location>
        <begin position="85"/>
        <end position="219"/>
    </location>
</feature>
<dbReference type="OrthoDB" id="9780101at2"/>
<dbReference type="AlphaFoldDB" id="A0A8J6PA34"/>
<keyword evidence="2" id="KW-1133">Transmembrane helix</keyword>